<keyword evidence="2" id="KW-0067">ATP-binding</keyword>
<name>A0ABX1J6G5_9PSEU</name>
<keyword evidence="5" id="KW-1185">Reference proteome</keyword>
<dbReference type="SUPFAM" id="SSF46894">
    <property type="entry name" value="C-terminal effector domain of the bipartite response regulators"/>
    <property type="match status" value="1"/>
</dbReference>
<dbReference type="PROSITE" id="PS00622">
    <property type="entry name" value="HTH_LUXR_1"/>
    <property type="match status" value="1"/>
</dbReference>
<organism evidence="4 5">
    <name type="scientific">Amycolatopsis acididurans</name>
    <dbReference type="NCBI Taxonomy" id="2724524"/>
    <lineage>
        <taxon>Bacteria</taxon>
        <taxon>Bacillati</taxon>
        <taxon>Actinomycetota</taxon>
        <taxon>Actinomycetes</taxon>
        <taxon>Pseudonocardiales</taxon>
        <taxon>Pseudonocardiaceae</taxon>
        <taxon>Amycolatopsis</taxon>
    </lineage>
</organism>
<sequence>MRVGNLCGRNEELRHLAQLVRRAEAGEGGSLELIGEPGLGKTALLTAVRADAAGFGFAGIDAAPTEKALSFSGLSQLLTPLVSRLDRIPPALADIVGCDFSNSTGKSDTESAFSIGSAVTAVLVEAAREQPLLCCVDDAQWLDAESREALLFAARRVTGQPIALILATSSPEANGLSSVRLAPLGEGASRALLAEQVPEGLPEDLADQMIALASGNPLALVELAGSLTAGQRAGTAPPPAALPARSRFRARLRERFAGLSSDARRLVRLVVAGEEIEVSTVMRAATEAGIALEALAEATGSGLIADNGEVLAAPSELVRSCLYADDPLAERHATHRLLAELLDDPLRALTHRAAISARPNRELAGELDRAAAGARRSRDHASSSRAYHLAADLTPDPNVKALRLLNASRDYWLTGAARQSRTLLRRVRPLTADATVRGLADLLRGEIELRDGAPAAGHRSLLDAAAALAGPDRQLALTALMRAGEASCAAGDYAGFCEIARLAGALGAPGQPPLPHLMLDYFDGLSATLRERHEQAREPLRRVMALGAELSGCSAKTWASIAALVAGDDERAAELAAAGVNAALADGSSTLTPWALELLATASVRLDRHGPAMSAAGDGLRFAKAAGQHNCVINHLTLLALVAALQGDKETTMRRLDSAAEEAAERGLAPRRAMGTWALACLDLNEDRPADALAKLRTVARSANPVVRVMATPQLVEAAARCGERDVAARTVETFDAWARATRDPAQLALSLRCQALLADDDEEAHELFGDALRLHRDADRPFERAKTELFYGERLRRARKPLAAREHLRQAWQIFQSYEAAYWADRARAELRAAGETVETGEPAAIAGLTPQQAHISRLVAEGATNKEIAAQLFLSPRTVDHHLRNIFAKLGIRSRVELTAIVK</sequence>
<dbReference type="RefSeq" id="WP_246271662.1">
    <property type="nucleotide sequence ID" value="NZ_JAAXLS010000007.1"/>
</dbReference>
<evidence type="ECO:0000256" key="1">
    <source>
        <dbReference type="ARBA" id="ARBA00022741"/>
    </source>
</evidence>
<dbReference type="EMBL" id="JAAXLS010000007">
    <property type="protein sequence ID" value="NKQ53926.1"/>
    <property type="molecule type" value="Genomic_DNA"/>
</dbReference>
<keyword evidence="1" id="KW-0547">Nucleotide-binding</keyword>
<dbReference type="InterPro" id="IPR016032">
    <property type="entry name" value="Sig_transdc_resp-reg_C-effctor"/>
</dbReference>
<evidence type="ECO:0000313" key="4">
    <source>
        <dbReference type="EMBL" id="NKQ53926.1"/>
    </source>
</evidence>
<dbReference type="CDD" id="cd06170">
    <property type="entry name" value="LuxR_C_like"/>
    <property type="match status" value="1"/>
</dbReference>
<dbReference type="Gene3D" id="1.10.10.10">
    <property type="entry name" value="Winged helix-like DNA-binding domain superfamily/Winged helix DNA-binding domain"/>
    <property type="match status" value="1"/>
</dbReference>
<evidence type="ECO:0000256" key="2">
    <source>
        <dbReference type="ARBA" id="ARBA00022840"/>
    </source>
</evidence>
<dbReference type="Gene3D" id="3.40.50.300">
    <property type="entry name" value="P-loop containing nucleotide triphosphate hydrolases"/>
    <property type="match status" value="1"/>
</dbReference>
<dbReference type="SUPFAM" id="SSF52540">
    <property type="entry name" value="P-loop containing nucleoside triphosphate hydrolases"/>
    <property type="match status" value="1"/>
</dbReference>
<accession>A0ABX1J6G5</accession>
<evidence type="ECO:0000313" key="5">
    <source>
        <dbReference type="Proteomes" id="UP000715441"/>
    </source>
</evidence>
<dbReference type="Pfam" id="PF00196">
    <property type="entry name" value="GerE"/>
    <property type="match status" value="1"/>
</dbReference>
<dbReference type="Proteomes" id="UP000715441">
    <property type="component" value="Unassembled WGS sequence"/>
</dbReference>
<dbReference type="InterPro" id="IPR041664">
    <property type="entry name" value="AAA_16"/>
</dbReference>
<evidence type="ECO:0000259" key="3">
    <source>
        <dbReference type="PROSITE" id="PS50043"/>
    </source>
</evidence>
<comment type="caution">
    <text evidence="4">The sequence shown here is derived from an EMBL/GenBank/DDBJ whole genome shotgun (WGS) entry which is preliminary data.</text>
</comment>
<gene>
    <name evidence="4" type="ORF">HFP15_13650</name>
</gene>
<dbReference type="PRINTS" id="PR00038">
    <property type="entry name" value="HTHLUXR"/>
</dbReference>
<dbReference type="InterPro" id="IPR027417">
    <property type="entry name" value="P-loop_NTPase"/>
</dbReference>
<feature type="domain" description="HTH luxR-type" evidence="3">
    <location>
        <begin position="843"/>
        <end position="905"/>
    </location>
</feature>
<dbReference type="Pfam" id="PF13191">
    <property type="entry name" value="AAA_16"/>
    <property type="match status" value="1"/>
</dbReference>
<dbReference type="PROSITE" id="PS50043">
    <property type="entry name" value="HTH_LUXR_2"/>
    <property type="match status" value="1"/>
</dbReference>
<reference evidence="4 5" key="1">
    <citation type="submission" date="2020-04" db="EMBL/GenBank/DDBJ databases">
        <title>Novel species.</title>
        <authorList>
            <person name="Teo W.F.A."/>
            <person name="Lipun K."/>
            <person name="Srisuk N."/>
            <person name="Duangmal K."/>
        </authorList>
    </citation>
    <scope>NUCLEOTIDE SEQUENCE [LARGE SCALE GENOMIC DNA]</scope>
    <source>
        <strain evidence="4 5">K13G38</strain>
    </source>
</reference>
<proteinExistence type="predicted"/>
<dbReference type="InterPro" id="IPR036388">
    <property type="entry name" value="WH-like_DNA-bd_sf"/>
</dbReference>
<dbReference type="SMART" id="SM00421">
    <property type="entry name" value="HTH_LUXR"/>
    <property type="match status" value="1"/>
</dbReference>
<dbReference type="PANTHER" id="PTHR16305">
    <property type="entry name" value="TESTICULAR SOLUBLE ADENYLYL CYCLASE"/>
    <property type="match status" value="1"/>
</dbReference>
<dbReference type="PANTHER" id="PTHR16305:SF35">
    <property type="entry name" value="TRANSCRIPTIONAL ACTIVATOR DOMAIN"/>
    <property type="match status" value="1"/>
</dbReference>
<protein>
    <submittedName>
        <fullName evidence="4">AAA family ATPase</fullName>
    </submittedName>
</protein>
<dbReference type="InterPro" id="IPR000792">
    <property type="entry name" value="Tscrpt_reg_LuxR_C"/>
</dbReference>